<dbReference type="GO" id="GO:0005758">
    <property type="term" value="C:mitochondrial intermembrane space"/>
    <property type="evidence" value="ECO:0007669"/>
    <property type="project" value="UniProtKB-SubCell"/>
</dbReference>
<dbReference type="PROSITE" id="PS51324">
    <property type="entry name" value="ERV_ALR"/>
    <property type="match status" value="1"/>
</dbReference>
<evidence type="ECO:0000256" key="6">
    <source>
        <dbReference type="ARBA" id="ARBA00023128"/>
    </source>
</evidence>
<dbReference type="PANTHER" id="PTHR12645:SF0">
    <property type="entry name" value="FAD-LINKED SULFHYDRYL OXIDASE ALR"/>
    <property type="match status" value="1"/>
</dbReference>
<evidence type="ECO:0000313" key="13">
    <source>
        <dbReference type="WBParaSite" id="maker-uti_cns_0012138-snap-gene-0.5-mRNA-1"/>
    </source>
</evidence>
<keyword evidence="4 9" id="KW-0274">FAD</keyword>
<evidence type="ECO:0000256" key="10">
    <source>
        <dbReference type="SAM" id="MobiDB-lite"/>
    </source>
</evidence>
<keyword evidence="3 9" id="KW-0285">Flavoprotein</keyword>
<dbReference type="GO" id="GO:0050660">
    <property type="term" value="F:flavin adenine dinucleotide binding"/>
    <property type="evidence" value="ECO:0007669"/>
    <property type="project" value="TreeGrafter"/>
</dbReference>
<evidence type="ECO:0000256" key="5">
    <source>
        <dbReference type="ARBA" id="ARBA00023002"/>
    </source>
</evidence>
<evidence type="ECO:0000256" key="8">
    <source>
        <dbReference type="ARBA" id="ARBA00048864"/>
    </source>
</evidence>
<dbReference type="SUPFAM" id="SSF69000">
    <property type="entry name" value="FAD-dependent thiol oxidase"/>
    <property type="match status" value="1"/>
</dbReference>
<organism evidence="12 13">
    <name type="scientific">Macrostomum lignano</name>
    <dbReference type="NCBI Taxonomy" id="282301"/>
    <lineage>
        <taxon>Eukaryota</taxon>
        <taxon>Metazoa</taxon>
        <taxon>Spiralia</taxon>
        <taxon>Lophotrochozoa</taxon>
        <taxon>Platyhelminthes</taxon>
        <taxon>Rhabditophora</taxon>
        <taxon>Macrostomorpha</taxon>
        <taxon>Macrostomida</taxon>
        <taxon>Macrostomidae</taxon>
        <taxon>Macrostomum</taxon>
    </lineage>
</organism>
<evidence type="ECO:0000256" key="9">
    <source>
        <dbReference type="RuleBase" id="RU371123"/>
    </source>
</evidence>
<comment type="subcellular location">
    <subcellularLocation>
        <location evidence="2">Mitochondrion intermembrane space</location>
    </subcellularLocation>
</comment>
<feature type="region of interest" description="Disordered" evidence="10">
    <location>
        <begin position="1"/>
        <end position="43"/>
    </location>
</feature>
<dbReference type="InterPro" id="IPR039799">
    <property type="entry name" value="ALR/ERV"/>
</dbReference>
<dbReference type="PANTHER" id="PTHR12645">
    <property type="entry name" value="ALR/ERV"/>
    <property type="match status" value="1"/>
</dbReference>
<feature type="compositionally biased region" description="Low complexity" evidence="10">
    <location>
        <begin position="20"/>
        <end position="35"/>
    </location>
</feature>
<dbReference type="Proteomes" id="UP000095280">
    <property type="component" value="Unplaced"/>
</dbReference>
<proteinExistence type="predicted"/>
<dbReference type="InterPro" id="IPR017905">
    <property type="entry name" value="ERV/ALR_sulphydryl_oxidase"/>
</dbReference>
<dbReference type="AlphaFoldDB" id="A0A1I8IGE1"/>
<evidence type="ECO:0000313" key="12">
    <source>
        <dbReference type="Proteomes" id="UP000095280"/>
    </source>
</evidence>
<feature type="domain" description="ERV/ALR sulfhydryl oxidase" evidence="11">
    <location>
        <begin position="81"/>
        <end position="181"/>
    </location>
</feature>
<evidence type="ECO:0000259" key="11">
    <source>
        <dbReference type="PROSITE" id="PS51324"/>
    </source>
</evidence>
<keyword evidence="12" id="KW-1185">Reference proteome</keyword>
<evidence type="ECO:0000256" key="3">
    <source>
        <dbReference type="ARBA" id="ARBA00022630"/>
    </source>
</evidence>
<evidence type="ECO:0000256" key="2">
    <source>
        <dbReference type="ARBA" id="ARBA00004569"/>
    </source>
</evidence>
<sequence length="192" mass="21292">SRQSRRARYEFENSADDADQGAASSSATAATGDSQKPPGAAGRNPLLEGVCRACIDINDVLAGRRKLQKTSTEQAKSTPECPLDQVSLGRKSWSVLHTLAAYYPDKPTARQSADMDAFLRSFSRLFPCPHCSEEFQANIAKSPPPVRDGRALNRWLCDQHNLVNERLGKPKFDCGKVLDRWRYGWPDGSCDY</sequence>
<evidence type="ECO:0000256" key="7">
    <source>
        <dbReference type="ARBA" id="ARBA00023157"/>
    </source>
</evidence>
<comment type="catalytic activity">
    <reaction evidence="8 9">
        <text>2 R'C(R)SH + O2 = R'C(R)S-S(R)CR' + H2O2</text>
        <dbReference type="Rhea" id="RHEA:17357"/>
        <dbReference type="ChEBI" id="CHEBI:15379"/>
        <dbReference type="ChEBI" id="CHEBI:16240"/>
        <dbReference type="ChEBI" id="CHEBI:16520"/>
        <dbReference type="ChEBI" id="CHEBI:17412"/>
        <dbReference type="EC" id="1.8.3.2"/>
    </reaction>
</comment>
<evidence type="ECO:0000256" key="1">
    <source>
        <dbReference type="ARBA" id="ARBA00001974"/>
    </source>
</evidence>
<name>A0A1I8IGE1_9PLAT</name>
<keyword evidence="6" id="KW-0496">Mitochondrion</keyword>
<dbReference type="Pfam" id="PF04777">
    <property type="entry name" value="Evr1_Alr"/>
    <property type="match status" value="1"/>
</dbReference>
<keyword evidence="7" id="KW-1015">Disulfide bond</keyword>
<keyword evidence="5 9" id="KW-0560">Oxidoreductase</keyword>
<comment type="cofactor">
    <cofactor evidence="1 9">
        <name>FAD</name>
        <dbReference type="ChEBI" id="CHEBI:57692"/>
    </cofactor>
</comment>
<dbReference type="InterPro" id="IPR036774">
    <property type="entry name" value="ERV/ALR_sulphydryl_oxid_sf"/>
</dbReference>
<dbReference type="Gene3D" id="1.20.120.310">
    <property type="entry name" value="ERV/ALR sulfhydryl oxidase domain"/>
    <property type="match status" value="1"/>
</dbReference>
<accession>A0A1I8IGE1</accession>
<evidence type="ECO:0000256" key="4">
    <source>
        <dbReference type="ARBA" id="ARBA00022827"/>
    </source>
</evidence>
<dbReference type="WBParaSite" id="maker-uti_cns_0012138-snap-gene-0.5-mRNA-1">
    <property type="protein sequence ID" value="maker-uti_cns_0012138-snap-gene-0.5-mRNA-1"/>
    <property type="gene ID" value="maker-uti_cns_0012138-snap-gene-0.5"/>
</dbReference>
<dbReference type="GO" id="GO:0016971">
    <property type="term" value="F:flavin-dependent sulfhydryl oxidase activity"/>
    <property type="evidence" value="ECO:0007669"/>
    <property type="project" value="InterPro"/>
</dbReference>
<dbReference type="EC" id="1.8.3.2" evidence="9"/>
<reference evidence="13" key="1">
    <citation type="submission" date="2016-11" db="UniProtKB">
        <authorList>
            <consortium name="WormBaseParasite"/>
        </authorList>
    </citation>
    <scope>IDENTIFICATION</scope>
</reference>
<protein>
    <recommendedName>
        <fullName evidence="9">Sulfhydryl oxidase</fullName>
        <ecNumber evidence="9">1.8.3.2</ecNumber>
    </recommendedName>
</protein>
<dbReference type="FunFam" id="1.20.120.310:FF:000003">
    <property type="entry name" value="Sulfhydryl oxidase"/>
    <property type="match status" value="1"/>
</dbReference>